<name>A0ABX7BAL0_9PROT</name>
<dbReference type="Gene3D" id="1.10.10.60">
    <property type="entry name" value="Homeodomain-like"/>
    <property type="match status" value="1"/>
</dbReference>
<evidence type="ECO:0000256" key="2">
    <source>
        <dbReference type="ARBA" id="ARBA00023125"/>
    </source>
</evidence>
<dbReference type="SUPFAM" id="SSF46689">
    <property type="entry name" value="Homeodomain-like"/>
    <property type="match status" value="1"/>
</dbReference>
<dbReference type="Proteomes" id="UP000595197">
    <property type="component" value="Chromosome"/>
</dbReference>
<dbReference type="InterPro" id="IPR009057">
    <property type="entry name" value="Homeodomain-like_sf"/>
</dbReference>
<feature type="domain" description="HTH tetR-type" evidence="5">
    <location>
        <begin position="19"/>
        <end position="79"/>
    </location>
</feature>
<organism evidence="6 7">
    <name type="scientific">Skermanella cutis</name>
    <dbReference type="NCBI Taxonomy" id="2775420"/>
    <lineage>
        <taxon>Bacteria</taxon>
        <taxon>Pseudomonadati</taxon>
        <taxon>Pseudomonadota</taxon>
        <taxon>Alphaproteobacteria</taxon>
        <taxon>Rhodospirillales</taxon>
        <taxon>Azospirillaceae</taxon>
        <taxon>Skermanella</taxon>
    </lineage>
</organism>
<dbReference type="SUPFAM" id="SSF48498">
    <property type="entry name" value="Tetracyclin repressor-like, C-terminal domain"/>
    <property type="match status" value="1"/>
</dbReference>
<gene>
    <name evidence="6" type="ORF">IGS68_09595</name>
</gene>
<dbReference type="InterPro" id="IPR001647">
    <property type="entry name" value="HTH_TetR"/>
</dbReference>
<protein>
    <submittedName>
        <fullName evidence="6">TetR/AcrR family transcriptional regulator</fullName>
    </submittedName>
</protein>
<evidence type="ECO:0000313" key="6">
    <source>
        <dbReference type="EMBL" id="QQP91431.1"/>
    </source>
</evidence>
<dbReference type="InterPro" id="IPR011075">
    <property type="entry name" value="TetR_C"/>
</dbReference>
<evidence type="ECO:0000313" key="7">
    <source>
        <dbReference type="Proteomes" id="UP000595197"/>
    </source>
</evidence>
<sequence length="217" mass="23792">MAPSVKEDPASTTTADLREAQQQRILAAAMTCFARSGFHKASMQDICAEAGMSAGNLYRYFRSKEAIIAAIAEADRVRNAEIFEVLERTDDPVRGLCALARAFLREMHGREAPALCTEIIAEALRNPEIRAMFERNINEAHAACAKALRRGIEQGTVDPGIDVDVTVRLLMAMGDGIIAHRPMADFMTDDRIDAVLDTLLERFLRPGAPPTPPPISE</sequence>
<dbReference type="Gene3D" id="1.10.357.10">
    <property type="entry name" value="Tetracycline Repressor, domain 2"/>
    <property type="match status" value="1"/>
</dbReference>
<accession>A0ABX7BAL0</accession>
<keyword evidence="7" id="KW-1185">Reference proteome</keyword>
<evidence type="ECO:0000256" key="1">
    <source>
        <dbReference type="ARBA" id="ARBA00023015"/>
    </source>
</evidence>
<dbReference type="PRINTS" id="PR00455">
    <property type="entry name" value="HTHTETR"/>
</dbReference>
<reference evidence="6" key="1">
    <citation type="submission" date="2021-02" db="EMBL/GenBank/DDBJ databases">
        <title>Skermanella TT6 skin isolate.</title>
        <authorList>
            <person name="Lee K."/>
            <person name="Ganzorig M."/>
        </authorList>
    </citation>
    <scope>NUCLEOTIDE SEQUENCE</scope>
    <source>
        <strain evidence="6">TT6</strain>
    </source>
</reference>
<dbReference type="Pfam" id="PF00440">
    <property type="entry name" value="TetR_N"/>
    <property type="match status" value="1"/>
</dbReference>
<proteinExistence type="predicted"/>
<dbReference type="Pfam" id="PF16859">
    <property type="entry name" value="TetR_C_11"/>
    <property type="match status" value="1"/>
</dbReference>
<keyword evidence="2 4" id="KW-0238">DNA-binding</keyword>
<evidence type="ECO:0000256" key="4">
    <source>
        <dbReference type="PROSITE-ProRule" id="PRU00335"/>
    </source>
</evidence>
<dbReference type="PANTHER" id="PTHR30055">
    <property type="entry name" value="HTH-TYPE TRANSCRIPTIONAL REGULATOR RUTR"/>
    <property type="match status" value="1"/>
</dbReference>
<dbReference type="PROSITE" id="PS50977">
    <property type="entry name" value="HTH_TETR_2"/>
    <property type="match status" value="1"/>
</dbReference>
<dbReference type="InterPro" id="IPR050109">
    <property type="entry name" value="HTH-type_TetR-like_transc_reg"/>
</dbReference>
<keyword evidence="3" id="KW-0804">Transcription</keyword>
<dbReference type="RefSeq" id="WP_201079326.1">
    <property type="nucleotide sequence ID" value="NZ_CP067420.1"/>
</dbReference>
<keyword evidence="1" id="KW-0805">Transcription regulation</keyword>
<dbReference type="InterPro" id="IPR036271">
    <property type="entry name" value="Tet_transcr_reg_TetR-rel_C_sf"/>
</dbReference>
<dbReference type="EMBL" id="CP067420">
    <property type="protein sequence ID" value="QQP91431.1"/>
    <property type="molecule type" value="Genomic_DNA"/>
</dbReference>
<evidence type="ECO:0000256" key="3">
    <source>
        <dbReference type="ARBA" id="ARBA00023163"/>
    </source>
</evidence>
<evidence type="ECO:0000259" key="5">
    <source>
        <dbReference type="PROSITE" id="PS50977"/>
    </source>
</evidence>
<feature type="DNA-binding region" description="H-T-H motif" evidence="4">
    <location>
        <begin position="42"/>
        <end position="61"/>
    </location>
</feature>
<dbReference type="PANTHER" id="PTHR30055:SF234">
    <property type="entry name" value="HTH-TYPE TRANSCRIPTIONAL REGULATOR BETI"/>
    <property type="match status" value="1"/>
</dbReference>